<keyword evidence="10" id="KW-1185">Reference proteome</keyword>
<keyword evidence="7" id="KW-0862">Zinc</keyword>
<keyword evidence="3" id="KW-0808">Transferase</keyword>
<evidence type="ECO:0000256" key="3">
    <source>
        <dbReference type="ARBA" id="ARBA00022679"/>
    </source>
</evidence>
<dbReference type="InterPro" id="IPR013083">
    <property type="entry name" value="Znf_RING/FYVE/PHD"/>
</dbReference>
<dbReference type="Gene3D" id="3.30.40.10">
    <property type="entry name" value="Zinc/RING finger domain, C3HC4 (zinc finger)"/>
    <property type="match status" value="1"/>
</dbReference>
<keyword evidence="5 8" id="KW-0863">Zinc-finger</keyword>
<dbReference type="GO" id="GO:0005737">
    <property type="term" value="C:cytoplasm"/>
    <property type="evidence" value="ECO:0007669"/>
    <property type="project" value="TreeGrafter"/>
</dbReference>
<keyword evidence="6" id="KW-0833">Ubl conjugation pathway</keyword>
<reference evidence="11" key="1">
    <citation type="submission" date="2025-08" db="UniProtKB">
        <authorList>
            <consortium name="RefSeq"/>
        </authorList>
    </citation>
    <scope>IDENTIFICATION</scope>
    <source>
        <strain evidence="11">OHB3-1</strain>
    </source>
</reference>
<accession>A0A6J1DR69</accession>
<evidence type="ECO:0000256" key="5">
    <source>
        <dbReference type="ARBA" id="ARBA00022771"/>
    </source>
</evidence>
<name>A0A6J1DR69_MOMCH</name>
<dbReference type="OrthoDB" id="8062037at2759"/>
<keyword evidence="4" id="KW-0479">Metal-binding</keyword>
<organism evidence="10 11">
    <name type="scientific">Momordica charantia</name>
    <name type="common">Bitter gourd</name>
    <name type="synonym">Balsam pear</name>
    <dbReference type="NCBI Taxonomy" id="3673"/>
    <lineage>
        <taxon>Eukaryota</taxon>
        <taxon>Viridiplantae</taxon>
        <taxon>Streptophyta</taxon>
        <taxon>Embryophyta</taxon>
        <taxon>Tracheophyta</taxon>
        <taxon>Spermatophyta</taxon>
        <taxon>Magnoliopsida</taxon>
        <taxon>eudicotyledons</taxon>
        <taxon>Gunneridae</taxon>
        <taxon>Pentapetalae</taxon>
        <taxon>rosids</taxon>
        <taxon>fabids</taxon>
        <taxon>Cucurbitales</taxon>
        <taxon>Cucurbitaceae</taxon>
        <taxon>Momordiceae</taxon>
        <taxon>Momordica</taxon>
    </lineage>
</organism>
<dbReference type="GO" id="GO:0016567">
    <property type="term" value="P:protein ubiquitination"/>
    <property type="evidence" value="ECO:0007669"/>
    <property type="project" value="UniProtKB-ARBA"/>
</dbReference>
<dbReference type="Proteomes" id="UP000504603">
    <property type="component" value="Unplaced"/>
</dbReference>
<evidence type="ECO:0000256" key="1">
    <source>
        <dbReference type="ARBA" id="ARBA00000900"/>
    </source>
</evidence>
<dbReference type="PANTHER" id="PTHR15710">
    <property type="entry name" value="E3 UBIQUITIN-PROTEIN LIGASE PRAJA"/>
    <property type="match status" value="1"/>
</dbReference>
<evidence type="ECO:0000256" key="7">
    <source>
        <dbReference type="ARBA" id="ARBA00022833"/>
    </source>
</evidence>
<dbReference type="KEGG" id="mcha:111023495"/>
<protein>
    <recommendedName>
        <fullName evidence="2">RING-type E3 ubiquitin transferase</fullName>
        <ecNumber evidence="2">2.3.2.27</ecNumber>
    </recommendedName>
</protein>
<evidence type="ECO:0000313" key="10">
    <source>
        <dbReference type="Proteomes" id="UP000504603"/>
    </source>
</evidence>
<evidence type="ECO:0000256" key="4">
    <source>
        <dbReference type="ARBA" id="ARBA00022723"/>
    </source>
</evidence>
<evidence type="ECO:0000313" key="11">
    <source>
        <dbReference type="RefSeq" id="XP_022156648.1"/>
    </source>
</evidence>
<dbReference type="PANTHER" id="PTHR15710:SF132">
    <property type="entry name" value="E3 UBIQUITIN-PROTEIN LIGASE MPSR1"/>
    <property type="match status" value="1"/>
</dbReference>
<dbReference type="GO" id="GO:0061630">
    <property type="term" value="F:ubiquitin protein ligase activity"/>
    <property type="evidence" value="ECO:0007669"/>
    <property type="project" value="UniProtKB-EC"/>
</dbReference>
<feature type="domain" description="RING-type" evidence="9">
    <location>
        <begin position="101"/>
        <end position="142"/>
    </location>
</feature>
<gene>
    <name evidence="11" type="primary">LOC111023495</name>
</gene>
<dbReference type="SUPFAM" id="SSF57850">
    <property type="entry name" value="RING/U-box"/>
    <property type="match status" value="1"/>
</dbReference>
<proteinExistence type="predicted"/>
<dbReference type="AlphaFoldDB" id="A0A6J1DR69"/>
<evidence type="ECO:0000256" key="6">
    <source>
        <dbReference type="ARBA" id="ARBA00022786"/>
    </source>
</evidence>
<dbReference type="GeneID" id="111023495"/>
<evidence type="ECO:0000256" key="2">
    <source>
        <dbReference type="ARBA" id="ARBA00012483"/>
    </source>
</evidence>
<dbReference type="PROSITE" id="PS50089">
    <property type="entry name" value="ZF_RING_2"/>
    <property type="match status" value="1"/>
</dbReference>
<sequence>MASSEPESPETSSLFAFTPFLFGFTNNRRDDPNQESRNPANRESERFFLVNPFTQSMVVIEGSSALESLLRDLGSKDGPPPASKASIEALPAVQLLEEGECVICLDEWEIGATAKELPCKHKFHPNCIEKWLGIHGSCPICRHKMPVDDGDGKKNDVVGRGRRLREIWVGFSFNNDIRSDDSNPLPSSASDHEAED</sequence>
<dbReference type="GO" id="GO:0008270">
    <property type="term" value="F:zinc ion binding"/>
    <property type="evidence" value="ECO:0007669"/>
    <property type="project" value="UniProtKB-KW"/>
</dbReference>
<comment type="catalytic activity">
    <reaction evidence="1">
        <text>S-ubiquitinyl-[E2 ubiquitin-conjugating enzyme]-L-cysteine + [acceptor protein]-L-lysine = [E2 ubiquitin-conjugating enzyme]-L-cysteine + N(6)-ubiquitinyl-[acceptor protein]-L-lysine.</text>
        <dbReference type="EC" id="2.3.2.27"/>
    </reaction>
</comment>
<dbReference type="FunFam" id="3.30.40.10:FF:000127">
    <property type="entry name" value="E3 ubiquitin-protein ligase RNF181"/>
    <property type="match status" value="1"/>
</dbReference>
<dbReference type="SMART" id="SM00184">
    <property type="entry name" value="RING"/>
    <property type="match status" value="1"/>
</dbReference>
<dbReference type="Pfam" id="PF13639">
    <property type="entry name" value="zf-RING_2"/>
    <property type="match status" value="1"/>
</dbReference>
<dbReference type="InterPro" id="IPR001841">
    <property type="entry name" value="Znf_RING"/>
</dbReference>
<evidence type="ECO:0000256" key="8">
    <source>
        <dbReference type="PROSITE-ProRule" id="PRU00175"/>
    </source>
</evidence>
<evidence type="ECO:0000259" key="9">
    <source>
        <dbReference type="PROSITE" id="PS50089"/>
    </source>
</evidence>
<dbReference type="RefSeq" id="XP_022156648.1">
    <property type="nucleotide sequence ID" value="XM_022300956.1"/>
</dbReference>
<dbReference type="EC" id="2.3.2.27" evidence="2"/>